<sequence length="190" mass="22682">MSSSAPPADSLLTNPFVNTITGYLSQMQERNTFTQQRIHINKHHFLIAIGFLVLLYFLIHIQILFFWLLEFIFRLLFQIISAIFWLPLSTARFFIPKTIDYDILFPLFWLCSISSFYISKFSHENICQFYDEYFVRRYKILQYDQTKREEVKRHLFVATFIVLLLLQSLFILIPIASSIRRHNSINKVPS</sequence>
<dbReference type="EMBL" id="CAJOBJ010231969">
    <property type="protein sequence ID" value="CAF5056813.1"/>
    <property type="molecule type" value="Genomic_DNA"/>
</dbReference>
<name>A0A8S3EJC9_9BILA</name>
<keyword evidence="1" id="KW-0812">Transmembrane</keyword>
<dbReference type="EMBL" id="CAJOBI010230044">
    <property type="protein sequence ID" value="CAF5062298.1"/>
    <property type="molecule type" value="Genomic_DNA"/>
</dbReference>
<keyword evidence="1" id="KW-0472">Membrane</keyword>
<dbReference type="Proteomes" id="UP000681967">
    <property type="component" value="Unassembled WGS sequence"/>
</dbReference>
<reference evidence="3" key="1">
    <citation type="submission" date="2021-02" db="EMBL/GenBank/DDBJ databases">
        <authorList>
            <person name="Nowell W R."/>
        </authorList>
    </citation>
    <scope>NUCLEOTIDE SEQUENCE</scope>
</reference>
<protein>
    <submittedName>
        <fullName evidence="3">Uncharacterized protein</fullName>
    </submittedName>
</protein>
<evidence type="ECO:0000313" key="4">
    <source>
        <dbReference type="EMBL" id="CAF5062298.1"/>
    </source>
</evidence>
<feature type="transmembrane region" description="Helical" evidence="1">
    <location>
        <begin position="75"/>
        <end position="94"/>
    </location>
</feature>
<feature type="non-terminal residue" evidence="3">
    <location>
        <position position="190"/>
    </location>
</feature>
<comment type="caution">
    <text evidence="3">The sequence shown here is derived from an EMBL/GenBank/DDBJ whole genome shotgun (WGS) entry which is preliminary data.</text>
</comment>
<dbReference type="AlphaFoldDB" id="A0A8S3EJC9"/>
<evidence type="ECO:0000313" key="2">
    <source>
        <dbReference type="EMBL" id="CAF4771848.1"/>
    </source>
</evidence>
<organism evidence="3 5">
    <name type="scientific">Rotaria magnacalcarata</name>
    <dbReference type="NCBI Taxonomy" id="392030"/>
    <lineage>
        <taxon>Eukaryota</taxon>
        <taxon>Metazoa</taxon>
        <taxon>Spiralia</taxon>
        <taxon>Gnathifera</taxon>
        <taxon>Rotifera</taxon>
        <taxon>Eurotatoria</taxon>
        <taxon>Bdelloidea</taxon>
        <taxon>Philodinida</taxon>
        <taxon>Philodinidae</taxon>
        <taxon>Rotaria</taxon>
    </lineage>
</organism>
<dbReference type="Proteomes" id="UP000676336">
    <property type="component" value="Unassembled WGS sequence"/>
</dbReference>
<evidence type="ECO:0000256" key="1">
    <source>
        <dbReference type="SAM" id="Phobius"/>
    </source>
</evidence>
<keyword evidence="1" id="KW-1133">Transmembrane helix</keyword>
<evidence type="ECO:0000313" key="3">
    <source>
        <dbReference type="EMBL" id="CAF5056813.1"/>
    </source>
</evidence>
<gene>
    <name evidence="2" type="ORF">BYL167_LOCUS46946</name>
    <name evidence="3" type="ORF">GIL414_LOCUS60289</name>
    <name evidence="4" type="ORF">SMN809_LOCUS59832</name>
</gene>
<feature type="transmembrane region" description="Helical" evidence="1">
    <location>
        <begin position="155"/>
        <end position="177"/>
    </location>
</feature>
<dbReference type="Proteomes" id="UP000681720">
    <property type="component" value="Unassembled WGS sequence"/>
</dbReference>
<evidence type="ECO:0000313" key="5">
    <source>
        <dbReference type="Proteomes" id="UP000681720"/>
    </source>
</evidence>
<feature type="transmembrane region" description="Helical" evidence="1">
    <location>
        <begin position="45"/>
        <end position="69"/>
    </location>
</feature>
<dbReference type="EMBL" id="CAJOBH010133838">
    <property type="protein sequence ID" value="CAF4771848.1"/>
    <property type="molecule type" value="Genomic_DNA"/>
</dbReference>
<accession>A0A8S3EJC9</accession>
<proteinExistence type="predicted"/>